<dbReference type="Pfam" id="PF00581">
    <property type="entry name" value="Rhodanese"/>
    <property type="match status" value="1"/>
</dbReference>
<organism evidence="2 3">
    <name type="scientific">Nocardioides mangrovicus</name>
    <dbReference type="NCBI Taxonomy" id="2478913"/>
    <lineage>
        <taxon>Bacteria</taxon>
        <taxon>Bacillati</taxon>
        <taxon>Actinomycetota</taxon>
        <taxon>Actinomycetes</taxon>
        <taxon>Propionibacteriales</taxon>
        <taxon>Nocardioidaceae</taxon>
        <taxon>Nocardioides</taxon>
    </lineage>
</organism>
<dbReference type="Gene3D" id="3.40.250.10">
    <property type="entry name" value="Rhodanese-like domain"/>
    <property type="match status" value="1"/>
</dbReference>
<dbReference type="EMBL" id="RDBE01000010">
    <property type="protein sequence ID" value="RLV48037.1"/>
    <property type="molecule type" value="Genomic_DNA"/>
</dbReference>
<dbReference type="PANTHER" id="PTHR43031:SF1">
    <property type="entry name" value="PYRIDINE NUCLEOTIDE-DISULPHIDE OXIDOREDUCTASE"/>
    <property type="match status" value="1"/>
</dbReference>
<feature type="domain" description="Rhodanese" evidence="1">
    <location>
        <begin position="15"/>
        <end position="102"/>
    </location>
</feature>
<dbReference type="Proteomes" id="UP000281708">
    <property type="component" value="Unassembled WGS sequence"/>
</dbReference>
<sequence length="111" mass="11594">MQIPTVAITGVPDPLPEGLVVLDVREPVEWQAGHIEGAMHIPLAEVAERSAEVPTDTQVLVVCKIGGRSARATAFLAQSGVDVVNLDGGMLEWEAAGRPMVSETGASPQVV</sequence>
<gene>
    <name evidence="2" type="ORF">D9V37_18245</name>
</gene>
<comment type="caution">
    <text evidence="2">The sequence shown here is derived from an EMBL/GenBank/DDBJ whole genome shotgun (WGS) entry which is preliminary data.</text>
</comment>
<dbReference type="InterPro" id="IPR001763">
    <property type="entry name" value="Rhodanese-like_dom"/>
</dbReference>
<name>A0A3L8NZD9_9ACTN</name>
<dbReference type="PROSITE" id="PS50206">
    <property type="entry name" value="RHODANESE_3"/>
    <property type="match status" value="1"/>
</dbReference>
<dbReference type="AlphaFoldDB" id="A0A3L8NZD9"/>
<evidence type="ECO:0000259" key="1">
    <source>
        <dbReference type="PROSITE" id="PS50206"/>
    </source>
</evidence>
<dbReference type="CDD" id="cd00158">
    <property type="entry name" value="RHOD"/>
    <property type="match status" value="1"/>
</dbReference>
<dbReference type="InterPro" id="IPR050229">
    <property type="entry name" value="GlpE_sulfurtransferase"/>
</dbReference>
<evidence type="ECO:0000313" key="3">
    <source>
        <dbReference type="Proteomes" id="UP000281708"/>
    </source>
</evidence>
<protein>
    <submittedName>
        <fullName evidence="2">Rhodanese-like domain-containing protein</fullName>
    </submittedName>
</protein>
<keyword evidence="3" id="KW-1185">Reference proteome</keyword>
<proteinExistence type="predicted"/>
<dbReference type="SMART" id="SM00450">
    <property type="entry name" value="RHOD"/>
    <property type="match status" value="1"/>
</dbReference>
<evidence type="ECO:0000313" key="2">
    <source>
        <dbReference type="EMBL" id="RLV48037.1"/>
    </source>
</evidence>
<dbReference type="SUPFAM" id="SSF52821">
    <property type="entry name" value="Rhodanese/Cell cycle control phosphatase"/>
    <property type="match status" value="1"/>
</dbReference>
<reference evidence="2 3" key="1">
    <citation type="submission" date="2018-10" db="EMBL/GenBank/DDBJ databases">
        <title>Marmoricola sp. 4Q3S-7 whole genome shotgun sequence.</title>
        <authorList>
            <person name="Li F."/>
        </authorList>
    </citation>
    <scope>NUCLEOTIDE SEQUENCE [LARGE SCALE GENOMIC DNA]</scope>
    <source>
        <strain evidence="2 3">4Q3S-7</strain>
    </source>
</reference>
<dbReference type="PANTHER" id="PTHR43031">
    <property type="entry name" value="FAD-DEPENDENT OXIDOREDUCTASE"/>
    <property type="match status" value="1"/>
</dbReference>
<accession>A0A3L8NZD9</accession>
<dbReference type="OrthoDB" id="9800872at2"/>
<dbReference type="RefSeq" id="WP_121807543.1">
    <property type="nucleotide sequence ID" value="NZ_RDBE01000010.1"/>
</dbReference>
<dbReference type="InterPro" id="IPR036873">
    <property type="entry name" value="Rhodanese-like_dom_sf"/>
</dbReference>